<dbReference type="InterPro" id="IPR001126">
    <property type="entry name" value="UmuC"/>
</dbReference>
<evidence type="ECO:0000256" key="16">
    <source>
        <dbReference type="HAMAP-Rule" id="MF_01113"/>
    </source>
</evidence>
<dbReference type="PROSITE" id="PS50173">
    <property type="entry name" value="UMUC"/>
    <property type="match status" value="1"/>
</dbReference>
<dbReference type="EC" id="2.7.7.7" evidence="16"/>
<organism evidence="18 20">
    <name type="scientific">Jeotgalicoccus coquinae</name>
    <dbReference type="NCBI Taxonomy" id="709509"/>
    <lineage>
        <taxon>Bacteria</taxon>
        <taxon>Bacillati</taxon>
        <taxon>Bacillota</taxon>
        <taxon>Bacilli</taxon>
        <taxon>Bacillales</taxon>
        <taxon>Staphylococcaceae</taxon>
        <taxon>Jeotgalicoccus</taxon>
    </lineage>
</organism>
<evidence type="ECO:0000256" key="12">
    <source>
        <dbReference type="ARBA" id="ARBA00022932"/>
    </source>
</evidence>
<keyword evidence="21" id="KW-1185">Reference proteome</keyword>
<evidence type="ECO:0000313" key="21">
    <source>
        <dbReference type="Proteomes" id="UP000545588"/>
    </source>
</evidence>
<dbReference type="InterPro" id="IPR036775">
    <property type="entry name" value="DNA_pol_Y-fam_lit_finger_sf"/>
</dbReference>
<feature type="binding site" evidence="16">
    <location>
        <position position="9"/>
    </location>
    <ligand>
        <name>Mg(2+)</name>
        <dbReference type="ChEBI" id="CHEBI:18420"/>
    </ligand>
</feature>
<evidence type="ECO:0000256" key="7">
    <source>
        <dbReference type="ARBA" id="ARBA00022695"/>
    </source>
</evidence>
<feature type="domain" description="UmuC" evidence="17">
    <location>
        <begin position="5"/>
        <end position="186"/>
    </location>
</feature>
<keyword evidence="7 16" id="KW-0548">Nucleotidyltransferase</keyword>
<evidence type="ECO:0000256" key="8">
    <source>
        <dbReference type="ARBA" id="ARBA00022705"/>
    </source>
</evidence>
<reference evidence="19 21" key="2">
    <citation type="submission" date="2020-08" db="EMBL/GenBank/DDBJ databases">
        <title>Genomic Encyclopedia of Type Strains, Phase IV (KMG-IV): sequencing the most valuable type-strain genomes for metagenomic binning, comparative biology and taxonomic classification.</title>
        <authorList>
            <person name="Goeker M."/>
        </authorList>
    </citation>
    <scope>NUCLEOTIDE SEQUENCE [LARGE SCALE GENOMIC DNA]</scope>
    <source>
        <strain evidence="19 21">DSM 22419</strain>
    </source>
</reference>
<dbReference type="GO" id="GO:0009432">
    <property type="term" value="P:SOS response"/>
    <property type="evidence" value="ECO:0007669"/>
    <property type="project" value="TreeGrafter"/>
</dbReference>
<comment type="caution">
    <text evidence="18">The sequence shown here is derived from an EMBL/GenBank/DDBJ whole genome shotgun (WGS) entry which is preliminary data.</text>
</comment>
<dbReference type="InterPro" id="IPR043502">
    <property type="entry name" value="DNA/RNA_pol_sf"/>
</dbReference>
<evidence type="ECO:0000256" key="10">
    <source>
        <dbReference type="ARBA" id="ARBA00022763"/>
    </source>
</evidence>
<evidence type="ECO:0000256" key="13">
    <source>
        <dbReference type="ARBA" id="ARBA00023125"/>
    </source>
</evidence>
<comment type="subunit">
    <text evidence="3 16">Monomer.</text>
</comment>
<dbReference type="RefSeq" id="WP_184284384.1">
    <property type="nucleotide sequence ID" value="NZ_BMCO01000004.1"/>
</dbReference>
<keyword evidence="13 16" id="KW-0238">DNA-binding</keyword>
<evidence type="ECO:0000256" key="11">
    <source>
        <dbReference type="ARBA" id="ARBA00022842"/>
    </source>
</evidence>
<dbReference type="GO" id="GO:0005829">
    <property type="term" value="C:cytosol"/>
    <property type="evidence" value="ECO:0007669"/>
    <property type="project" value="TreeGrafter"/>
</dbReference>
<dbReference type="FunFam" id="3.30.1490.100:FF:000004">
    <property type="entry name" value="DNA polymerase IV"/>
    <property type="match status" value="1"/>
</dbReference>
<evidence type="ECO:0000259" key="17">
    <source>
        <dbReference type="PROSITE" id="PS50173"/>
    </source>
</evidence>
<dbReference type="GO" id="GO:0000287">
    <property type="term" value="F:magnesium ion binding"/>
    <property type="evidence" value="ECO:0007669"/>
    <property type="project" value="UniProtKB-UniRule"/>
</dbReference>
<dbReference type="Proteomes" id="UP000545588">
    <property type="component" value="Unassembled WGS sequence"/>
</dbReference>
<dbReference type="Proteomes" id="UP000534001">
    <property type="component" value="Unassembled WGS sequence"/>
</dbReference>
<dbReference type="Gene3D" id="3.40.1170.60">
    <property type="match status" value="1"/>
</dbReference>
<dbReference type="InterPro" id="IPR022880">
    <property type="entry name" value="DNApol_IV"/>
</dbReference>
<comment type="cofactor">
    <cofactor evidence="16">
        <name>Mg(2+)</name>
        <dbReference type="ChEBI" id="CHEBI:18420"/>
    </cofactor>
    <text evidence="16">Binds 2 magnesium ions per subunit.</text>
</comment>
<evidence type="ECO:0000256" key="14">
    <source>
        <dbReference type="ARBA" id="ARBA00023204"/>
    </source>
</evidence>
<dbReference type="CDD" id="cd03586">
    <property type="entry name" value="PolY_Pol_IV_kappa"/>
    <property type="match status" value="1"/>
</dbReference>
<dbReference type="AlphaFoldDB" id="A0A6V7RSX4"/>
<dbReference type="Pfam" id="PF11799">
    <property type="entry name" value="IMS_C"/>
    <property type="match status" value="1"/>
</dbReference>
<keyword evidence="5 16" id="KW-0963">Cytoplasm</keyword>
<keyword evidence="9 16" id="KW-0479">Metal-binding</keyword>
<dbReference type="Gene3D" id="3.30.1490.100">
    <property type="entry name" value="DNA polymerase, Y-family, little finger domain"/>
    <property type="match status" value="1"/>
</dbReference>
<proteinExistence type="inferred from homology"/>
<keyword evidence="14 16" id="KW-0234">DNA repair</keyword>
<dbReference type="InterPro" id="IPR053848">
    <property type="entry name" value="IMS_HHH_1"/>
</dbReference>
<dbReference type="InterPro" id="IPR017961">
    <property type="entry name" value="DNA_pol_Y-fam_little_finger"/>
</dbReference>
<feature type="site" description="Substrate discrimination" evidence="16">
    <location>
        <position position="14"/>
    </location>
</feature>
<evidence type="ECO:0000313" key="19">
    <source>
        <dbReference type="EMBL" id="MBB6424105.1"/>
    </source>
</evidence>
<name>A0A6V7RSX4_9STAP</name>
<keyword evidence="11 16" id="KW-0460">Magnesium</keyword>
<evidence type="ECO:0000313" key="20">
    <source>
        <dbReference type="Proteomes" id="UP000534001"/>
    </source>
</evidence>
<keyword evidence="4 16" id="KW-0515">Mutator protein</keyword>
<dbReference type="GO" id="GO:0003684">
    <property type="term" value="F:damaged DNA binding"/>
    <property type="evidence" value="ECO:0007669"/>
    <property type="project" value="InterPro"/>
</dbReference>
<feature type="active site" evidence="16">
    <location>
        <position position="105"/>
    </location>
</feature>
<dbReference type="HAMAP" id="MF_01113">
    <property type="entry name" value="DNApol_IV"/>
    <property type="match status" value="1"/>
</dbReference>
<dbReference type="FunFam" id="3.40.1170.60:FF:000001">
    <property type="entry name" value="DNA polymerase IV"/>
    <property type="match status" value="1"/>
</dbReference>
<dbReference type="NCBIfam" id="NF002677">
    <property type="entry name" value="PRK02406.1"/>
    <property type="match status" value="1"/>
</dbReference>
<dbReference type="Gene3D" id="1.10.150.20">
    <property type="entry name" value="5' to 3' exonuclease, C-terminal subdomain"/>
    <property type="match status" value="1"/>
</dbReference>
<keyword evidence="6 16" id="KW-0808">Transferase</keyword>
<dbReference type="SUPFAM" id="SSF100879">
    <property type="entry name" value="Lesion bypass DNA polymerase (Y-family), little finger domain"/>
    <property type="match status" value="1"/>
</dbReference>
<keyword evidence="8 16" id="KW-0235">DNA replication</keyword>
<dbReference type="EMBL" id="CAJEWA010000007">
    <property type="protein sequence ID" value="CAD2081263.1"/>
    <property type="molecule type" value="Genomic_DNA"/>
</dbReference>
<keyword evidence="12 16" id="KW-0239">DNA-directed DNA polymerase</keyword>
<dbReference type="InterPro" id="IPR043128">
    <property type="entry name" value="Rev_trsase/Diguanyl_cyclase"/>
</dbReference>
<dbReference type="PANTHER" id="PTHR11076:SF33">
    <property type="entry name" value="DNA POLYMERASE KAPPA"/>
    <property type="match status" value="1"/>
</dbReference>
<evidence type="ECO:0000313" key="18">
    <source>
        <dbReference type="EMBL" id="CAD2081263.1"/>
    </source>
</evidence>
<dbReference type="Pfam" id="PF00817">
    <property type="entry name" value="IMS"/>
    <property type="match status" value="1"/>
</dbReference>
<gene>
    <name evidence="18" type="primary">dinB_2</name>
    <name evidence="16" type="synonym">dinB</name>
    <name evidence="19" type="ORF">HNR41_002091</name>
    <name evidence="18" type="ORF">JEOCOQ751_01896</name>
</gene>
<dbReference type="GO" id="GO:0003887">
    <property type="term" value="F:DNA-directed DNA polymerase activity"/>
    <property type="evidence" value="ECO:0007669"/>
    <property type="project" value="UniProtKB-UniRule"/>
</dbReference>
<comment type="subcellular location">
    <subcellularLocation>
        <location evidence="1 16">Cytoplasm</location>
    </subcellularLocation>
</comment>
<comment type="similarity">
    <text evidence="2 16">Belongs to the DNA polymerase type-Y family.</text>
</comment>
<protein>
    <recommendedName>
        <fullName evidence="16">DNA polymerase IV</fullName>
        <shortName evidence="16">Pol IV</shortName>
        <ecNumber evidence="16">2.7.7.7</ecNumber>
    </recommendedName>
</protein>
<reference evidence="18 20" key="1">
    <citation type="submission" date="2020-07" db="EMBL/GenBank/DDBJ databases">
        <authorList>
            <person name="Criscuolo A."/>
        </authorList>
    </citation>
    <scope>NUCLEOTIDE SEQUENCE [LARGE SCALE GENOMIC DNA]</scope>
    <source>
        <strain evidence="18">CIP111751</strain>
    </source>
</reference>
<feature type="binding site" evidence="16">
    <location>
        <position position="104"/>
    </location>
    <ligand>
        <name>Mg(2+)</name>
        <dbReference type="ChEBI" id="CHEBI:18420"/>
    </ligand>
</feature>
<evidence type="ECO:0000256" key="6">
    <source>
        <dbReference type="ARBA" id="ARBA00022679"/>
    </source>
</evidence>
<dbReference type="SUPFAM" id="SSF56672">
    <property type="entry name" value="DNA/RNA polymerases"/>
    <property type="match status" value="1"/>
</dbReference>
<evidence type="ECO:0000256" key="15">
    <source>
        <dbReference type="ARBA" id="ARBA00049244"/>
    </source>
</evidence>
<evidence type="ECO:0000256" key="3">
    <source>
        <dbReference type="ARBA" id="ARBA00011245"/>
    </source>
</evidence>
<comment type="function">
    <text evidence="16">Poorly processive, error-prone DNA polymerase involved in untargeted mutagenesis. Copies undamaged DNA at stalled replication forks, which arise in vivo from mismatched or misaligned primer ends. These misaligned primers can be extended by PolIV. Exhibits no 3'-5' exonuclease (proofreading) activity. May be involved in translesional synthesis, in conjunction with the beta clamp from PolIII.</text>
</comment>
<dbReference type="Gene3D" id="3.30.70.270">
    <property type="match status" value="1"/>
</dbReference>
<dbReference type="Pfam" id="PF21999">
    <property type="entry name" value="IMS_HHH_1"/>
    <property type="match status" value="1"/>
</dbReference>
<evidence type="ECO:0000256" key="9">
    <source>
        <dbReference type="ARBA" id="ARBA00022723"/>
    </source>
</evidence>
<evidence type="ECO:0000256" key="5">
    <source>
        <dbReference type="ARBA" id="ARBA00022490"/>
    </source>
</evidence>
<dbReference type="PANTHER" id="PTHR11076">
    <property type="entry name" value="DNA REPAIR POLYMERASE UMUC / TRANSFERASE FAMILY MEMBER"/>
    <property type="match status" value="1"/>
</dbReference>
<dbReference type="NCBIfam" id="NF010731">
    <property type="entry name" value="PRK14133.1"/>
    <property type="match status" value="1"/>
</dbReference>
<evidence type="ECO:0000256" key="2">
    <source>
        <dbReference type="ARBA" id="ARBA00010945"/>
    </source>
</evidence>
<dbReference type="GO" id="GO:0006281">
    <property type="term" value="P:DNA repair"/>
    <property type="evidence" value="ECO:0007669"/>
    <property type="project" value="UniProtKB-UniRule"/>
</dbReference>
<dbReference type="EMBL" id="JACHFF010000004">
    <property type="protein sequence ID" value="MBB6424105.1"/>
    <property type="molecule type" value="Genomic_DNA"/>
</dbReference>
<keyword evidence="10 16" id="KW-0227">DNA damage</keyword>
<dbReference type="GO" id="GO:0042276">
    <property type="term" value="P:error-prone translesion synthesis"/>
    <property type="evidence" value="ECO:0007669"/>
    <property type="project" value="TreeGrafter"/>
</dbReference>
<evidence type="ECO:0000256" key="4">
    <source>
        <dbReference type="ARBA" id="ARBA00022457"/>
    </source>
</evidence>
<evidence type="ECO:0000256" key="1">
    <source>
        <dbReference type="ARBA" id="ARBA00004496"/>
    </source>
</evidence>
<sequence>MEKRIIHIDMDAFYAQVEQHDNPELKGKPVIVGGRSFNRGVVATASYEARKFGVHSAMPTKTAHKLCPDGIFVHPRFERYKEISAQIREIFLSYTELIEPLSLDEAYLDITELVSKETSSREIALSIQSDIFEKTGLTSSSGISYNKYLAKIASGMNKPKATTVIHYDNVLEILHALPICKFPGVGKVTEEKMLGLGIKNGKDLYDISKNDLILKFGKRGESLYNKARGIGTNELTVQRERKSVGKETTFNYDRNDDKEILGVLEDLSNKVGIRLDDRQLAGRVVTVKIKTGDFETHSKQMMTMDPVFKGEDIYHYAYNLYHEVKEQDVPIRLIGVTVSSIEERLYRNMTIYDFIMQ</sequence>
<comment type="catalytic activity">
    <reaction evidence="15 16">
        <text>DNA(n) + a 2'-deoxyribonucleoside 5'-triphosphate = DNA(n+1) + diphosphate</text>
        <dbReference type="Rhea" id="RHEA:22508"/>
        <dbReference type="Rhea" id="RHEA-COMP:17339"/>
        <dbReference type="Rhea" id="RHEA-COMP:17340"/>
        <dbReference type="ChEBI" id="CHEBI:33019"/>
        <dbReference type="ChEBI" id="CHEBI:61560"/>
        <dbReference type="ChEBI" id="CHEBI:173112"/>
        <dbReference type="EC" id="2.7.7.7"/>
    </reaction>
</comment>
<accession>A0A6V7RSX4</accession>
<dbReference type="InterPro" id="IPR050116">
    <property type="entry name" value="DNA_polymerase-Y"/>
</dbReference>
<dbReference type="GO" id="GO:0006261">
    <property type="term" value="P:DNA-templated DNA replication"/>
    <property type="evidence" value="ECO:0007669"/>
    <property type="project" value="UniProtKB-UniRule"/>
</dbReference>